<evidence type="ECO:0000256" key="1">
    <source>
        <dbReference type="ARBA" id="ARBA00001947"/>
    </source>
</evidence>
<comment type="caution">
    <text evidence="5">The sequence shown here is derived from an EMBL/GenBank/DDBJ whole genome shotgun (WGS) entry which is preliminary data.</text>
</comment>
<dbReference type="InterPro" id="IPR032466">
    <property type="entry name" value="Metal_Hydrolase"/>
</dbReference>
<reference evidence="5" key="1">
    <citation type="submission" date="2021-08" db="EMBL/GenBank/DDBJ databases">
        <title>Global Aspergillus fumigatus from environmental and clinical sources.</title>
        <authorList>
            <person name="Barber A."/>
            <person name="Sae-Ong T."/>
        </authorList>
    </citation>
    <scope>NUCLEOTIDE SEQUENCE</scope>
    <source>
        <strain evidence="5">NRZ-2016-071</strain>
    </source>
</reference>
<name>A0A8H4HZG7_ASPFM</name>
<dbReference type="PANTHER" id="PTHR11271">
    <property type="entry name" value="GUANINE DEAMINASE"/>
    <property type="match status" value="1"/>
</dbReference>
<evidence type="ECO:0000313" key="6">
    <source>
        <dbReference type="Proteomes" id="UP000813423"/>
    </source>
</evidence>
<dbReference type="Proteomes" id="UP000813423">
    <property type="component" value="Unassembled WGS sequence"/>
</dbReference>
<keyword evidence="2" id="KW-0479">Metal-binding</keyword>
<gene>
    <name evidence="5" type="ORF">KXV57_007353</name>
</gene>
<evidence type="ECO:0000313" key="5">
    <source>
        <dbReference type="EMBL" id="KAH1902532.1"/>
    </source>
</evidence>
<organism evidence="5 6">
    <name type="scientific">Aspergillus fumigatus</name>
    <name type="common">Neosartorya fumigata</name>
    <dbReference type="NCBI Taxonomy" id="746128"/>
    <lineage>
        <taxon>Eukaryota</taxon>
        <taxon>Fungi</taxon>
        <taxon>Dikarya</taxon>
        <taxon>Ascomycota</taxon>
        <taxon>Pezizomycotina</taxon>
        <taxon>Eurotiomycetes</taxon>
        <taxon>Eurotiomycetidae</taxon>
        <taxon>Eurotiales</taxon>
        <taxon>Aspergillaceae</taxon>
        <taxon>Aspergillus</taxon>
        <taxon>Aspergillus subgen. Fumigati</taxon>
    </lineage>
</organism>
<dbReference type="PANTHER" id="PTHR11271:SF37">
    <property type="entry name" value="FAMILY PROTEIN, PUTATIVE (AFU_ORTHOLOGUE AFUA_4G00460)-RELATED"/>
    <property type="match status" value="1"/>
</dbReference>
<evidence type="ECO:0000256" key="4">
    <source>
        <dbReference type="ARBA" id="ARBA00022833"/>
    </source>
</evidence>
<dbReference type="InterPro" id="IPR011059">
    <property type="entry name" value="Metal-dep_hydrolase_composite"/>
</dbReference>
<evidence type="ECO:0000256" key="3">
    <source>
        <dbReference type="ARBA" id="ARBA00022801"/>
    </source>
</evidence>
<protein>
    <submittedName>
        <fullName evidence="5">Uncharacterized protein</fullName>
    </submittedName>
</protein>
<dbReference type="Gene3D" id="3.20.20.140">
    <property type="entry name" value="Metal-dependent hydrolases"/>
    <property type="match status" value="1"/>
</dbReference>
<dbReference type="GO" id="GO:0005829">
    <property type="term" value="C:cytosol"/>
    <property type="evidence" value="ECO:0007669"/>
    <property type="project" value="TreeGrafter"/>
</dbReference>
<dbReference type="Gene3D" id="2.30.40.10">
    <property type="entry name" value="Urease, subunit C, domain 1"/>
    <property type="match status" value="1"/>
</dbReference>
<dbReference type="Pfam" id="PF01979">
    <property type="entry name" value="Amidohydro_1"/>
    <property type="match status" value="1"/>
</dbReference>
<dbReference type="InterPro" id="IPR006680">
    <property type="entry name" value="Amidohydro-rel"/>
</dbReference>
<dbReference type="SUPFAM" id="SSF51556">
    <property type="entry name" value="Metallo-dependent hydrolases"/>
    <property type="match status" value="1"/>
</dbReference>
<keyword evidence="3" id="KW-0378">Hydrolase</keyword>
<accession>A0A8H4HZG7</accession>
<keyword evidence="4" id="KW-0862">Zinc</keyword>
<sequence>MGRPSGLLLSISALLAAVLSPAAAAKNGSTLFKGGTIIAFNEKKQDLDIIRGGSLLISDGIISAITEGAYDKPLPPGTEIVDATGDILTPGFIDTHRHGWQTAYRTIGSNTTLAEYFNRYGEFAADGIWSADDVYVSQLTGLYEALNAGVTTTLDHAHNTWSKATTDAGVQASIDSGARVFWCFGFHNVSNFPFEQQLAKFQELADSRRFSGQASSLGIAYDAFNPGSAQQTESIIQLAMDYNVSVVTTHSLPKAYGVSLTMCAVINSPEDLHALGFLNSSVPIVFSHASFLTPTGARLLRETNQYISITAESEMHYGHDHPYNHMIQDQASLGVDTHFTFSTDILTQARIWLQYVRLTLYRWLAQNYEVATKNPMSVDQAFLLATRSGGLALHRPDLGVLSVGAAADVVVWDGSSPGMLGWHDPVAAVMLHAGVGDVKHVMVDGKMKKRDGKLLVPKYQDLQRKFVDVAKRIQSTWLAMPPTVLEGDFAMSGHPLAVPPLADVVRGDESGY</sequence>
<dbReference type="GO" id="GO:0019239">
    <property type="term" value="F:deaminase activity"/>
    <property type="evidence" value="ECO:0007669"/>
    <property type="project" value="TreeGrafter"/>
</dbReference>
<comment type="cofactor">
    <cofactor evidence="1">
        <name>Zn(2+)</name>
        <dbReference type="ChEBI" id="CHEBI:29105"/>
    </cofactor>
</comment>
<dbReference type="EMBL" id="JAIBSC010000059">
    <property type="protein sequence ID" value="KAH1902532.1"/>
    <property type="molecule type" value="Genomic_DNA"/>
</dbReference>
<dbReference type="SUPFAM" id="SSF51338">
    <property type="entry name" value="Composite domain of metallo-dependent hydrolases"/>
    <property type="match status" value="2"/>
</dbReference>
<evidence type="ECO:0000256" key="2">
    <source>
        <dbReference type="ARBA" id="ARBA00022723"/>
    </source>
</evidence>
<dbReference type="AlphaFoldDB" id="A0A8H4HZG7"/>
<dbReference type="InterPro" id="IPR051607">
    <property type="entry name" value="Metallo-dep_hydrolases"/>
</dbReference>
<dbReference type="GO" id="GO:0046872">
    <property type="term" value="F:metal ion binding"/>
    <property type="evidence" value="ECO:0007669"/>
    <property type="project" value="UniProtKB-KW"/>
</dbReference>
<proteinExistence type="predicted"/>